<proteinExistence type="predicted"/>
<accession>A0A921FH44</accession>
<dbReference type="SUPFAM" id="SSF55486">
    <property type="entry name" value="Metalloproteases ('zincins'), catalytic domain"/>
    <property type="match status" value="1"/>
</dbReference>
<organism evidence="2 3">
    <name type="scientific">Phocaeicola coprocola</name>
    <dbReference type="NCBI Taxonomy" id="310298"/>
    <lineage>
        <taxon>Bacteria</taxon>
        <taxon>Pseudomonadati</taxon>
        <taxon>Bacteroidota</taxon>
        <taxon>Bacteroidia</taxon>
        <taxon>Bacteroidales</taxon>
        <taxon>Bacteroidaceae</taxon>
        <taxon>Phocaeicola</taxon>
    </lineage>
</organism>
<protein>
    <submittedName>
        <fullName evidence="2">Zinc-binding metallopeptidase</fullName>
    </submittedName>
</protein>
<dbReference type="InterPro" id="IPR030890">
    <property type="entry name" value="LP_HExxH_w_TonB"/>
</dbReference>
<name>A0A921FH44_9BACT</name>
<sequence length="296" mass="34120">MKKIKYLCWIFAAALAMVSCSEDELNPNSIFNTESPERNEFDNWILENYVAPYNVDLKYRFSDIESDLNYNVTPADYNKSIALAQLVKYLWLDVYDELTYPEFLPTYCPKVMHFVGSGEYESNGSVVLGTAEGGMKITLFNVNSLDVENPDIDVLNQWYFKTMHHEFAHILHQTKNYSTDFNEITAGKYVGEDWVNWENGDALLKIRQRGFVRGYAAKDPDEDFVETLATYVVYPDDQWQDLLKDAGETGSSLILQKLDLITTYLTDSWGIDIEALHDLVQERASHVTDMDWTTLK</sequence>
<feature type="signal peptide" evidence="1">
    <location>
        <begin position="1"/>
        <end position="21"/>
    </location>
</feature>
<evidence type="ECO:0000256" key="1">
    <source>
        <dbReference type="SAM" id="SignalP"/>
    </source>
</evidence>
<reference evidence="2" key="1">
    <citation type="journal article" date="2021" name="PeerJ">
        <title>Extensive microbial diversity within the chicken gut microbiome revealed by metagenomics and culture.</title>
        <authorList>
            <person name="Gilroy R."/>
            <person name="Ravi A."/>
            <person name="Getino M."/>
            <person name="Pursley I."/>
            <person name="Horton D.L."/>
            <person name="Alikhan N.F."/>
            <person name="Baker D."/>
            <person name="Gharbi K."/>
            <person name="Hall N."/>
            <person name="Watson M."/>
            <person name="Adriaenssens E.M."/>
            <person name="Foster-Nyarko E."/>
            <person name="Jarju S."/>
            <person name="Secka A."/>
            <person name="Antonio M."/>
            <person name="Oren A."/>
            <person name="Chaudhuri R.R."/>
            <person name="La Ragione R."/>
            <person name="Hildebrand F."/>
            <person name="Pallen M.J."/>
        </authorList>
    </citation>
    <scope>NUCLEOTIDE SEQUENCE</scope>
    <source>
        <strain evidence="2">CHK165-8395</strain>
    </source>
</reference>
<dbReference type="Pfam" id="PF15890">
    <property type="entry name" value="Peptidase_Mx1"/>
    <property type="match status" value="1"/>
</dbReference>
<dbReference type="AlphaFoldDB" id="A0A921FH44"/>
<dbReference type="PROSITE" id="PS51257">
    <property type="entry name" value="PROKAR_LIPOPROTEIN"/>
    <property type="match status" value="1"/>
</dbReference>
<dbReference type="Gene3D" id="3.40.390.70">
    <property type="match status" value="1"/>
</dbReference>
<dbReference type="NCBIfam" id="TIGR04549">
    <property type="entry name" value="LP_HExxH_w_tonB"/>
    <property type="match status" value="1"/>
</dbReference>
<reference evidence="2" key="2">
    <citation type="submission" date="2021-09" db="EMBL/GenBank/DDBJ databases">
        <authorList>
            <person name="Gilroy R."/>
        </authorList>
    </citation>
    <scope>NUCLEOTIDE SEQUENCE</scope>
    <source>
        <strain evidence="2">CHK165-8395</strain>
    </source>
</reference>
<dbReference type="Proteomes" id="UP000718012">
    <property type="component" value="Unassembled WGS sequence"/>
</dbReference>
<evidence type="ECO:0000313" key="2">
    <source>
        <dbReference type="EMBL" id="HJF09000.1"/>
    </source>
</evidence>
<dbReference type="EMBL" id="DYXD01000266">
    <property type="protein sequence ID" value="HJF09000.1"/>
    <property type="molecule type" value="Genomic_DNA"/>
</dbReference>
<comment type="caution">
    <text evidence="2">The sequence shown here is derived from an EMBL/GenBank/DDBJ whole genome shotgun (WGS) entry which is preliminary data.</text>
</comment>
<evidence type="ECO:0000313" key="3">
    <source>
        <dbReference type="Proteomes" id="UP000718012"/>
    </source>
</evidence>
<feature type="chain" id="PRO_5038000637" evidence="1">
    <location>
        <begin position="22"/>
        <end position="296"/>
    </location>
</feature>
<keyword evidence="1" id="KW-0732">Signal</keyword>
<gene>
    <name evidence="2" type="ORF">K8U81_12595</name>
</gene>